<proteinExistence type="predicted"/>
<feature type="signal peptide" evidence="1">
    <location>
        <begin position="1"/>
        <end position="17"/>
    </location>
</feature>
<feature type="chain" id="PRO_5013856331" evidence="1">
    <location>
        <begin position="18"/>
        <end position="239"/>
    </location>
</feature>
<keyword evidence="1" id="KW-0732">Signal</keyword>
<keyword evidence="3" id="KW-1185">Reference proteome</keyword>
<sequence length="239" mass="27077">MPLFLVILVALSGLSSSLEHGLDFLNFGEDAPLLSTSRDEMQADTYDAALNLKMSSISDEIVSFENSLLEHHIKSQKRFKRDSEIEVSWTIQAESGFDVGNATVLKYFYLDGEHFLIRGQYQSDEGSYLHYAEIFQWDTDTFVNTGATFETSGLSVIETHFVNDKLLIAVMNSRFEGDLYEGISRILEFDAETLTSTTLQTVLTHGTSGVHFFDYEGETYLVITNLREDGYAKYDSYLR</sequence>
<evidence type="ECO:0000313" key="2">
    <source>
        <dbReference type="EMBL" id="PIK56455.1"/>
    </source>
</evidence>
<reference evidence="2 3" key="1">
    <citation type="journal article" date="2017" name="PLoS Biol.">
        <title>The sea cucumber genome provides insights into morphological evolution and visceral regeneration.</title>
        <authorList>
            <person name="Zhang X."/>
            <person name="Sun L."/>
            <person name="Yuan J."/>
            <person name="Sun Y."/>
            <person name="Gao Y."/>
            <person name="Zhang L."/>
            <person name="Li S."/>
            <person name="Dai H."/>
            <person name="Hamel J.F."/>
            <person name="Liu C."/>
            <person name="Yu Y."/>
            <person name="Liu S."/>
            <person name="Lin W."/>
            <person name="Guo K."/>
            <person name="Jin S."/>
            <person name="Xu P."/>
            <person name="Storey K.B."/>
            <person name="Huan P."/>
            <person name="Zhang T."/>
            <person name="Zhou Y."/>
            <person name="Zhang J."/>
            <person name="Lin C."/>
            <person name="Li X."/>
            <person name="Xing L."/>
            <person name="Huo D."/>
            <person name="Sun M."/>
            <person name="Wang L."/>
            <person name="Mercier A."/>
            <person name="Li F."/>
            <person name="Yang H."/>
            <person name="Xiang J."/>
        </authorList>
    </citation>
    <scope>NUCLEOTIDE SEQUENCE [LARGE SCALE GENOMIC DNA]</scope>
    <source>
        <strain evidence="2">Shaxun</strain>
        <tissue evidence="2">Muscle</tissue>
    </source>
</reference>
<gene>
    <name evidence="2" type="ORF">BSL78_06618</name>
</gene>
<protein>
    <submittedName>
        <fullName evidence="2">Uncharacterized protein</fullName>
    </submittedName>
</protein>
<accession>A0A2G8L8E4</accession>
<dbReference type="Proteomes" id="UP000230750">
    <property type="component" value="Unassembled WGS sequence"/>
</dbReference>
<organism evidence="2 3">
    <name type="scientific">Stichopus japonicus</name>
    <name type="common">Sea cucumber</name>
    <dbReference type="NCBI Taxonomy" id="307972"/>
    <lineage>
        <taxon>Eukaryota</taxon>
        <taxon>Metazoa</taxon>
        <taxon>Echinodermata</taxon>
        <taxon>Eleutherozoa</taxon>
        <taxon>Echinozoa</taxon>
        <taxon>Holothuroidea</taxon>
        <taxon>Aspidochirotacea</taxon>
        <taxon>Aspidochirotida</taxon>
        <taxon>Stichopodidae</taxon>
        <taxon>Apostichopus</taxon>
    </lineage>
</organism>
<dbReference type="AlphaFoldDB" id="A0A2G8L8E4"/>
<name>A0A2G8L8E4_STIJA</name>
<dbReference type="EMBL" id="MRZV01000175">
    <property type="protein sequence ID" value="PIK56455.1"/>
    <property type="molecule type" value="Genomic_DNA"/>
</dbReference>
<evidence type="ECO:0000256" key="1">
    <source>
        <dbReference type="SAM" id="SignalP"/>
    </source>
</evidence>
<comment type="caution">
    <text evidence="2">The sequence shown here is derived from an EMBL/GenBank/DDBJ whole genome shotgun (WGS) entry which is preliminary data.</text>
</comment>
<evidence type="ECO:0000313" key="3">
    <source>
        <dbReference type="Proteomes" id="UP000230750"/>
    </source>
</evidence>